<keyword evidence="2" id="KW-1185">Reference proteome</keyword>
<protein>
    <submittedName>
        <fullName evidence="1">Uncharacterized protein</fullName>
    </submittedName>
</protein>
<organism evidence="1 2">
    <name type="scientific">Stylosanthes scabra</name>
    <dbReference type="NCBI Taxonomy" id="79078"/>
    <lineage>
        <taxon>Eukaryota</taxon>
        <taxon>Viridiplantae</taxon>
        <taxon>Streptophyta</taxon>
        <taxon>Embryophyta</taxon>
        <taxon>Tracheophyta</taxon>
        <taxon>Spermatophyta</taxon>
        <taxon>Magnoliopsida</taxon>
        <taxon>eudicotyledons</taxon>
        <taxon>Gunneridae</taxon>
        <taxon>Pentapetalae</taxon>
        <taxon>rosids</taxon>
        <taxon>fabids</taxon>
        <taxon>Fabales</taxon>
        <taxon>Fabaceae</taxon>
        <taxon>Papilionoideae</taxon>
        <taxon>50 kb inversion clade</taxon>
        <taxon>dalbergioids sensu lato</taxon>
        <taxon>Dalbergieae</taxon>
        <taxon>Pterocarpus clade</taxon>
        <taxon>Stylosanthes</taxon>
    </lineage>
</organism>
<accession>A0ABU6UMQ4</accession>
<proteinExistence type="predicted"/>
<evidence type="ECO:0000313" key="1">
    <source>
        <dbReference type="EMBL" id="MED6162179.1"/>
    </source>
</evidence>
<dbReference type="Proteomes" id="UP001341840">
    <property type="component" value="Unassembled WGS sequence"/>
</dbReference>
<evidence type="ECO:0000313" key="2">
    <source>
        <dbReference type="Proteomes" id="UP001341840"/>
    </source>
</evidence>
<comment type="caution">
    <text evidence="1">The sequence shown here is derived from an EMBL/GenBank/DDBJ whole genome shotgun (WGS) entry which is preliminary data.</text>
</comment>
<sequence length="144" mass="16377">MSPLRTWTPNAGPVFHLFRLRLSGMSGVPTTSCENYRMHFRPRADIGLDVEATRLAAYISAFVGDSRYVEIIFRHDIHDLTRDDLLSLRPRLTPSAVVVNTLALVVSRNARQRTNVTYWFLPPIFAADISISVFGCPRQLLWSM</sequence>
<dbReference type="EMBL" id="JASCZI010121547">
    <property type="protein sequence ID" value="MED6162179.1"/>
    <property type="molecule type" value="Genomic_DNA"/>
</dbReference>
<gene>
    <name evidence="1" type="ORF">PIB30_067935</name>
</gene>
<reference evidence="1 2" key="1">
    <citation type="journal article" date="2023" name="Plants (Basel)">
        <title>Bridging the Gap: Combining Genomics and Transcriptomics Approaches to Understand Stylosanthes scabra, an Orphan Legume from the Brazilian Caatinga.</title>
        <authorList>
            <person name="Ferreira-Neto J.R.C."/>
            <person name="da Silva M.D."/>
            <person name="Binneck E."/>
            <person name="de Melo N.F."/>
            <person name="da Silva R.H."/>
            <person name="de Melo A.L.T.M."/>
            <person name="Pandolfi V."/>
            <person name="Bustamante F.O."/>
            <person name="Brasileiro-Vidal A.C."/>
            <person name="Benko-Iseppon A.M."/>
        </authorList>
    </citation>
    <scope>NUCLEOTIDE SEQUENCE [LARGE SCALE GENOMIC DNA]</scope>
    <source>
        <tissue evidence="1">Leaves</tissue>
    </source>
</reference>
<name>A0ABU6UMQ4_9FABA</name>